<dbReference type="InterPro" id="IPR001310">
    <property type="entry name" value="Histidine_triad_HIT"/>
</dbReference>
<keyword evidence="6" id="KW-1185">Reference proteome</keyword>
<dbReference type="EMBL" id="CP001802">
    <property type="protein sequence ID" value="ACY23940.1"/>
    <property type="molecule type" value="Genomic_DNA"/>
</dbReference>
<gene>
    <name evidence="5" type="ordered locus">Gbro_4827</name>
</gene>
<dbReference type="PROSITE" id="PS51084">
    <property type="entry name" value="HIT_2"/>
    <property type="match status" value="1"/>
</dbReference>
<dbReference type="InterPro" id="IPR036265">
    <property type="entry name" value="HIT-like_sf"/>
</dbReference>
<dbReference type="GO" id="GO:0003824">
    <property type="term" value="F:catalytic activity"/>
    <property type="evidence" value="ECO:0007669"/>
    <property type="project" value="InterPro"/>
</dbReference>
<dbReference type="RefSeq" id="WP_012836411.1">
    <property type="nucleotide sequence ID" value="NC_013441.1"/>
</dbReference>
<dbReference type="PRINTS" id="PR00332">
    <property type="entry name" value="HISTRIAD"/>
</dbReference>
<dbReference type="PANTHER" id="PTHR46648">
    <property type="entry name" value="HIT FAMILY PROTEIN 1"/>
    <property type="match status" value="1"/>
</dbReference>
<dbReference type="Pfam" id="PF01230">
    <property type="entry name" value="HIT"/>
    <property type="match status" value="1"/>
</dbReference>
<dbReference type="Gene3D" id="3.30.428.10">
    <property type="entry name" value="HIT-like"/>
    <property type="match status" value="1"/>
</dbReference>
<dbReference type="AlphaFoldDB" id="D0L995"/>
<evidence type="ECO:0000259" key="4">
    <source>
        <dbReference type="PROSITE" id="PS51084"/>
    </source>
</evidence>
<dbReference type="GO" id="GO:0009117">
    <property type="term" value="P:nucleotide metabolic process"/>
    <property type="evidence" value="ECO:0007669"/>
    <property type="project" value="TreeGrafter"/>
</dbReference>
<evidence type="ECO:0000256" key="2">
    <source>
        <dbReference type="PIRSR" id="PIRSR601310-3"/>
    </source>
</evidence>
<dbReference type="STRING" id="526226.Gbro_4827"/>
<feature type="short sequence motif" description="Histidine triad motif" evidence="2 3">
    <location>
        <begin position="98"/>
        <end position="102"/>
    </location>
</feature>
<protein>
    <submittedName>
        <fullName evidence="5">Histidine triad (HIT) protein</fullName>
    </submittedName>
</protein>
<dbReference type="KEGG" id="gbr:Gbro_4827"/>
<evidence type="ECO:0000313" key="6">
    <source>
        <dbReference type="Proteomes" id="UP000001219"/>
    </source>
</evidence>
<evidence type="ECO:0000256" key="3">
    <source>
        <dbReference type="PROSITE-ProRule" id="PRU00464"/>
    </source>
</evidence>
<dbReference type="CDD" id="cd01277">
    <property type="entry name" value="HINT_subgroup"/>
    <property type="match status" value="1"/>
</dbReference>
<dbReference type="HOGENOM" id="CLU_056776_3_3_11"/>
<dbReference type="PANTHER" id="PTHR46648:SF1">
    <property type="entry name" value="ADENOSINE 5'-MONOPHOSPHORAMIDASE HNT1"/>
    <property type="match status" value="1"/>
</dbReference>
<dbReference type="InterPro" id="IPR039384">
    <property type="entry name" value="HINT"/>
</dbReference>
<dbReference type="SUPFAM" id="SSF54197">
    <property type="entry name" value="HIT-like"/>
    <property type="match status" value="1"/>
</dbReference>
<feature type="active site" description="Tele-AMP-histidine intermediate" evidence="1">
    <location>
        <position position="100"/>
    </location>
</feature>
<evidence type="ECO:0000256" key="1">
    <source>
        <dbReference type="PIRSR" id="PIRSR601310-1"/>
    </source>
</evidence>
<reference evidence="5 6" key="2">
    <citation type="journal article" date="2010" name="Stand. Genomic Sci.">
        <title>Complete genome sequence of Gordonia bronchialis type strain (3410).</title>
        <authorList>
            <person name="Ivanova N."/>
            <person name="Sikorski J."/>
            <person name="Jando M."/>
            <person name="Lapidus A."/>
            <person name="Nolan M."/>
            <person name="Lucas S."/>
            <person name="Del Rio T.G."/>
            <person name="Tice H."/>
            <person name="Copeland A."/>
            <person name="Cheng J.F."/>
            <person name="Chen F."/>
            <person name="Bruce D."/>
            <person name="Goodwin L."/>
            <person name="Pitluck S."/>
            <person name="Mavromatis K."/>
            <person name="Ovchinnikova G."/>
            <person name="Pati A."/>
            <person name="Chen A."/>
            <person name="Palaniappan K."/>
            <person name="Land M."/>
            <person name="Hauser L."/>
            <person name="Chang Y.J."/>
            <person name="Jeffries C.D."/>
            <person name="Chain P."/>
            <person name="Saunders E."/>
            <person name="Han C."/>
            <person name="Detter J.C."/>
            <person name="Brettin T."/>
            <person name="Rohde M."/>
            <person name="Goker M."/>
            <person name="Bristow J."/>
            <person name="Eisen J.A."/>
            <person name="Markowitz V."/>
            <person name="Hugenholtz P."/>
            <person name="Klenk H.P."/>
            <person name="Kyrpides N.C."/>
        </authorList>
    </citation>
    <scope>NUCLEOTIDE SEQUENCE [LARGE SCALE GENOMIC DNA]</scope>
    <source>
        <strain evidence="6">ATCC 25592 / DSM 43247 / BCRC 13721 / JCM 3198 / KCTC 3076 / NBRC 16047 / NCTC 10667</strain>
    </source>
</reference>
<reference evidence="6" key="1">
    <citation type="submission" date="2009-10" db="EMBL/GenBank/DDBJ databases">
        <title>The complete chromosome of Gordonia bronchialis DSM 43247.</title>
        <authorList>
            <consortium name="US DOE Joint Genome Institute (JGI-PGF)"/>
            <person name="Lucas S."/>
            <person name="Copeland A."/>
            <person name="Lapidus A."/>
            <person name="Glavina del Rio T."/>
            <person name="Dalin E."/>
            <person name="Tice H."/>
            <person name="Bruce D."/>
            <person name="Goodwin L."/>
            <person name="Pitluck S."/>
            <person name="Kyrpides N."/>
            <person name="Mavromatis K."/>
            <person name="Ivanova N."/>
            <person name="Ovchinnikova G."/>
            <person name="Saunders E."/>
            <person name="Brettin T."/>
            <person name="Detter J.C."/>
            <person name="Han C."/>
            <person name="Larimer F."/>
            <person name="Land M."/>
            <person name="Hauser L."/>
            <person name="Markowitz V."/>
            <person name="Cheng J.-F."/>
            <person name="Hugenholtz P."/>
            <person name="Woyke T."/>
            <person name="Wu D."/>
            <person name="Jando M."/>
            <person name="Schneider S."/>
            <person name="Goeker M."/>
            <person name="Klenk H.-P."/>
            <person name="Eisen J.A."/>
        </authorList>
    </citation>
    <scope>NUCLEOTIDE SEQUENCE [LARGE SCALE GENOMIC DNA]</scope>
    <source>
        <strain evidence="6">ATCC 25592 / DSM 43247 / BCRC 13721 / JCM 3198 / KCTC 3076 / NBRC 16047 / NCTC 10667</strain>
    </source>
</reference>
<dbReference type="OrthoDB" id="9784774at2"/>
<dbReference type="Proteomes" id="UP000001219">
    <property type="component" value="Chromosome"/>
</dbReference>
<feature type="domain" description="HIT" evidence="4">
    <location>
        <begin position="6"/>
        <end position="113"/>
    </location>
</feature>
<sequence length="143" mass="15592">MAENCVFCGIVAGEIPATVVAQTETTYAFMDINPASDGHLLVIPRRHSKDLLEIPADDLTAVTLEAQRVARAVATELGADGVNLLNCCGADAWQTEFHFHLHVIPRYRDKTKDRLTLPWRPGQGGDADLRADLGGRLEAVLED</sequence>
<name>D0L995_GORB4</name>
<evidence type="ECO:0000313" key="5">
    <source>
        <dbReference type="EMBL" id="ACY23940.1"/>
    </source>
</evidence>
<organism evidence="5 6">
    <name type="scientific">Gordonia bronchialis (strain ATCC 25592 / DSM 43247 / BCRC 13721 / JCM 3198 / KCTC 3076 / NBRC 16047 / NCTC 10667)</name>
    <name type="common">Rhodococcus bronchialis</name>
    <dbReference type="NCBI Taxonomy" id="526226"/>
    <lineage>
        <taxon>Bacteria</taxon>
        <taxon>Bacillati</taxon>
        <taxon>Actinomycetota</taxon>
        <taxon>Actinomycetes</taxon>
        <taxon>Mycobacteriales</taxon>
        <taxon>Gordoniaceae</taxon>
        <taxon>Gordonia</taxon>
    </lineage>
</organism>
<accession>D0L995</accession>
<dbReference type="eggNOG" id="COG0537">
    <property type="taxonomic scope" value="Bacteria"/>
</dbReference>
<proteinExistence type="predicted"/>
<dbReference type="InterPro" id="IPR011146">
    <property type="entry name" value="HIT-like"/>
</dbReference>